<dbReference type="SMART" id="SM00408">
    <property type="entry name" value="IGc2"/>
    <property type="match status" value="2"/>
</dbReference>
<evidence type="ECO:0000313" key="17">
    <source>
        <dbReference type="EMBL" id="VDP53961.1"/>
    </source>
</evidence>
<keyword evidence="10" id="KW-0472">Membrane</keyword>
<dbReference type="STRING" id="6186.A0A183KFG5"/>
<keyword evidence="14" id="KW-0393">Immunoglobulin domain</keyword>
<dbReference type="GO" id="GO:0016020">
    <property type="term" value="C:membrane"/>
    <property type="evidence" value="ECO:0007669"/>
    <property type="project" value="UniProtKB-SubCell"/>
</dbReference>
<keyword evidence="9" id="KW-1133">Transmembrane helix</keyword>
<accession>A0A183KFG5</accession>
<dbReference type="Pfam" id="PF13927">
    <property type="entry name" value="Ig_3"/>
    <property type="match status" value="1"/>
</dbReference>
<evidence type="ECO:0000256" key="5">
    <source>
        <dbReference type="ARBA" id="ARBA00022729"/>
    </source>
</evidence>
<dbReference type="InterPro" id="IPR013098">
    <property type="entry name" value="Ig_I-set"/>
</dbReference>
<dbReference type="InterPro" id="IPR003598">
    <property type="entry name" value="Ig_sub2"/>
</dbReference>
<dbReference type="PROSITE" id="PS50835">
    <property type="entry name" value="IG_LIKE"/>
    <property type="match status" value="1"/>
</dbReference>
<dbReference type="GO" id="GO:0004725">
    <property type="term" value="F:protein tyrosine phosphatase activity"/>
    <property type="evidence" value="ECO:0007669"/>
    <property type="project" value="UniProtKB-EC"/>
</dbReference>
<dbReference type="EMBL" id="UZAK01036128">
    <property type="protein sequence ID" value="VDP53961.1"/>
    <property type="molecule type" value="Genomic_DNA"/>
</dbReference>
<evidence type="ECO:0000313" key="19">
    <source>
        <dbReference type="WBParaSite" id="SCUD_0001376201-mRNA-1"/>
    </source>
</evidence>
<evidence type="ECO:0000256" key="14">
    <source>
        <dbReference type="ARBA" id="ARBA00023319"/>
    </source>
</evidence>
<evidence type="ECO:0000256" key="15">
    <source>
        <dbReference type="ARBA" id="ARBA00051722"/>
    </source>
</evidence>
<keyword evidence="7" id="KW-0378">Hydrolase</keyword>
<dbReference type="EC" id="3.1.3.48" evidence="3"/>
<evidence type="ECO:0000313" key="18">
    <source>
        <dbReference type="Proteomes" id="UP000279833"/>
    </source>
</evidence>
<reference evidence="19" key="1">
    <citation type="submission" date="2016-06" db="UniProtKB">
        <authorList>
            <consortium name="WormBaseParasite"/>
        </authorList>
    </citation>
    <scope>IDENTIFICATION</scope>
</reference>
<keyword evidence="5" id="KW-0732">Signal</keyword>
<comment type="subcellular location">
    <subcellularLocation>
        <location evidence="1">Membrane</location>
        <topology evidence="1">Single-pass membrane protein</topology>
    </subcellularLocation>
</comment>
<evidence type="ECO:0000256" key="8">
    <source>
        <dbReference type="ARBA" id="ARBA00022912"/>
    </source>
</evidence>
<evidence type="ECO:0000256" key="13">
    <source>
        <dbReference type="ARBA" id="ARBA00023180"/>
    </source>
</evidence>
<feature type="domain" description="Ig-like" evidence="16">
    <location>
        <begin position="74"/>
        <end position="159"/>
    </location>
</feature>
<name>A0A183KFG5_9TREM</name>
<proteinExistence type="inferred from homology"/>
<comment type="similarity">
    <text evidence="2">Belongs to the protein-tyrosine phosphatase family. Receptor class 2A subfamily.</text>
</comment>
<evidence type="ECO:0000256" key="11">
    <source>
        <dbReference type="ARBA" id="ARBA00023157"/>
    </source>
</evidence>
<evidence type="ECO:0000256" key="12">
    <source>
        <dbReference type="ARBA" id="ARBA00023170"/>
    </source>
</evidence>
<evidence type="ECO:0000256" key="3">
    <source>
        <dbReference type="ARBA" id="ARBA00013064"/>
    </source>
</evidence>
<dbReference type="Gene3D" id="2.60.40.10">
    <property type="entry name" value="Immunoglobulins"/>
    <property type="match status" value="2"/>
</dbReference>
<sequence length="164" mass="18087">MVLGSSFRVNINSEMQVHPADESQIGRNAHVGNLRIQNLVEEDEGKYECEAKNDKGTRLSSGDNLLVRAKRFRPHFTNLPASRQIIPPGGQLTLTCTAVGAPVPNVQWFRDKQNLPGEQLNKQPPGTAKLVLTNLLESVNVTCVAESTIGRVYQDIQVIVKSKE</sequence>
<evidence type="ECO:0000256" key="9">
    <source>
        <dbReference type="ARBA" id="ARBA00022989"/>
    </source>
</evidence>
<dbReference type="AlphaFoldDB" id="A0A183KFG5"/>
<dbReference type="PANTHER" id="PTHR13817:SF73">
    <property type="entry name" value="FIBRONECTIN TYPE-III DOMAIN-CONTAINING PROTEIN"/>
    <property type="match status" value="1"/>
</dbReference>
<evidence type="ECO:0000256" key="7">
    <source>
        <dbReference type="ARBA" id="ARBA00022801"/>
    </source>
</evidence>
<dbReference type="FunFam" id="2.60.40.10:FF:000010">
    <property type="entry name" value="receptor-type tyrosine-protein phosphatase delta isoform X1"/>
    <property type="match status" value="1"/>
</dbReference>
<evidence type="ECO:0000259" key="16">
    <source>
        <dbReference type="PROSITE" id="PS50835"/>
    </source>
</evidence>
<gene>
    <name evidence="17" type="ORF">SCUD_LOCUS13759</name>
</gene>
<dbReference type="InterPro" id="IPR013783">
    <property type="entry name" value="Ig-like_fold"/>
</dbReference>
<dbReference type="InterPro" id="IPR007110">
    <property type="entry name" value="Ig-like_dom"/>
</dbReference>
<evidence type="ECO:0000256" key="10">
    <source>
        <dbReference type="ARBA" id="ARBA00023136"/>
    </source>
</evidence>
<dbReference type="Proteomes" id="UP000279833">
    <property type="component" value="Unassembled WGS sequence"/>
</dbReference>
<keyword evidence="4" id="KW-0812">Transmembrane</keyword>
<comment type="catalytic activity">
    <reaction evidence="15">
        <text>O-phospho-L-tyrosyl-[protein] + H2O = L-tyrosyl-[protein] + phosphate</text>
        <dbReference type="Rhea" id="RHEA:10684"/>
        <dbReference type="Rhea" id="RHEA-COMP:10136"/>
        <dbReference type="Rhea" id="RHEA-COMP:20101"/>
        <dbReference type="ChEBI" id="CHEBI:15377"/>
        <dbReference type="ChEBI" id="CHEBI:43474"/>
        <dbReference type="ChEBI" id="CHEBI:46858"/>
        <dbReference type="ChEBI" id="CHEBI:61978"/>
        <dbReference type="EC" id="3.1.3.48"/>
    </reaction>
</comment>
<keyword evidence="6" id="KW-0677">Repeat</keyword>
<dbReference type="SUPFAM" id="SSF48726">
    <property type="entry name" value="Immunoglobulin"/>
    <property type="match status" value="2"/>
</dbReference>
<evidence type="ECO:0000256" key="6">
    <source>
        <dbReference type="ARBA" id="ARBA00022737"/>
    </source>
</evidence>
<keyword evidence="13" id="KW-0325">Glycoprotein</keyword>
<evidence type="ECO:0000256" key="4">
    <source>
        <dbReference type="ARBA" id="ARBA00022692"/>
    </source>
</evidence>
<keyword evidence="11" id="KW-1015">Disulfide bond</keyword>
<keyword evidence="12" id="KW-0675">Receptor</keyword>
<dbReference type="InterPro" id="IPR036179">
    <property type="entry name" value="Ig-like_dom_sf"/>
</dbReference>
<dbReference type="WBParaSite" id="SCUD_0001376201-mRNA-1">
    <property type="protein sequence ID" value="SCUD_0001376201-mRNA-1"/>
    <property type="gene ID" value="SCUD_0001376201"/>
</dbReference>
<dbReference type="InterPro" id="IPR050964">
    <property type="entry name" value="Striated_Muscle_Regulatory"/>
</dbReference>
<keyword evidence="18" id="KW-1185">Reference proteome</keyword>
<dbReference type="SMART" id="SM00409">
    <property type="entry name" value="IG"/>
    <property type="match status" value="2"/>
</dbReference>
<dbReference type="PANTHER" id="PTHR13817">
    <property type="entry name" value="TITIN"/>
    <property type="match status" value="1"/>
</dbReference>
<keyword evidence="8" id="KW-0904">Protein phosphatase</keyword>
<dbReference type="InterPro" id="IPR003599">
    <property type="entry name" value="Ig_sub"/>
</dbReference>
<evidence type="ECO:0000256" key="2">
    <source>
        <dbReference type="ARBA" id="ARBA00010504"/>
    </source>
</evidence>
<evidence type="ECO:0000256" key="1">
    <source>
        <dbReference type="ARBA" id="ARBA00004167"/>
    </source>
</evidence>
<reference evidence="17 18" key="2">
    <citation type="submission" date="2018-11" db="EMBL/GenBank/DDBJ databases">
        <authorList>
            <consortium name="Pathogen Informatics"/>
        </authorList>
    </citation>
    <scope>NUCLEOTIDE SEQUENCE [LARGE SCALE GENOMIC DNA]</scope>
    <source>
        <strain evidence="17">Dakar</strain>
        <strain evidence="18">Dakar, Senegal</strain>
    </source>
</reference>
<dbReference type="Pfam" id="PF07679">
    <property type="entry name" value="I-set"/>
    <property type="match status" value="1"/>
</dbReference>
<organism evidence="19">
    <name type="scientific">Schistosoma curassoni</name>
    <dbReference type="NCBI Taxonomy" id="6186"/>
    <lineage>
        <taxon>Eukaryota</taxon>
        <taxon>Metazoa</taxon>
        <taxon>Spiralia</taxon>
        <taxon>Lophotrochozoa</taxon>
        <taxon>Platyhelminthes</taxon>
        <taxon>Trematoda</taxon>
        <taxon>Digenea</taxon>
        <taxon>Strigeidida</taxon>
        <taxon>Schistosomatoidea</taxon>
        <taxon>Schistosomatidae</taxon>
        <taxon>Schistosoma</taxon>
    </lineage>
</organism>
<protein>
    <recommendedName>
        <fullName evidence="3">protein-tyrosine-phosphatase</fullName>
        <ecNumber evidence="3">3.1.3.48</ecNumber>
    </recommendedName>
</protein>